<reference evidence="5" key="1">
    <citation type="submission" date="2021-07" db="EMBL/GenBank/DDBJ databases">
        <title>Neiella marina sp. nov., isolated from the intestinal content of sea cucumber Apostichopus japonicus.</title>
        <authorList>
            <person name="Bai X."/>
        </authorList>
    </citation>
    <scope>NUCLEOTIDE SEQUENCE</scope>
    <source>
        <strain evidence="5">126</strain>
    </source>
</reference>
<feature type="signal peptide" evidence="3">
    <location>
        <begin position="1"/>
        <end position="25"/>
    </location>
</feature>
<dbReference type="InterPro" id="IPR008397">
    <property type="entry name" value="Alginate_lyase_dom"/>
</dbReference>
<evidence type="ECO:0000313" key="6">
    <source>
        <dbReference type="Proteomes" id="UP001166251"/>
    </source>
</evidence>
<name>A0ABS7EHI4_9GAMM</name>
<dbReference type="Pfam" id="PF05426">
    <property type="entry name" value="Alginate_lyase"/>
    <property type="match status" value="1"/>
</dbReference>
<evidence type="ECO:0000256" key="1">
    <source>
        <dbReference type="ARBA" id="ARBA00022729"/>
    </source>
</evidence>
<dbReference type="Proteomes" id="UP001166251">
    <property type="component" value="Unassembled WGS sequence"/>
</dbReference>
<feature type="domain" description="Alginate lyase" evidence="4">
    <location>
        <begin position="74"/>
        <end position="350"/>
    </location>
</feature>
<evidence type="ECO:0000256" key="2">
    <source>
        <dbReference type="ARBA" id="ARBA00023239"/>
    </source>
</evidence>
<proteinExistence type="predicted"/>
<keyword evidence="2 5" id="KW-0456">Lyase</keyword>
<keyword evidence="6" id="KW-1185">Reference proteome</keyword>
<comment type="caution">
    <text evidence="5">The sequence shown here is derived from an EMBL/GenBank/DDBJ whole genome shotgun (WGS) entry which is preliminary data.</text>
</comment>
<dbReference type="EMBL" id="JAHZSS010000008">
    <property type="protein sequence ID" value="MBW8191137.1"/>
    <property type="molecule type" value="Genomic_DNA"/>
</dbReference>
<accession>A0ABS7EHI4</accession>
<organism evidence="5 6">
    <name type="scientific">Neiella holothuriorum</name>
    <dbReference type="NCBI Taxonomy" id="2870530"/>
    <lineage>
        <taxon>Bacteria</taxon>
        <taxon>Pseudomonadati</taxon>
        <taxon>Pseudomonadota</taxon>
        <taxon>Gammaproteobacteria</taxon>
        <taxon>Alteromonadales</taxon>
        <taxon>Echinimonadaceae</taxon>
        <taxon>Neiella</taxon>
    </lineage>
</organism>
<feature type="chain" id="PRO_5046622682" evidence="3">
    <location>
        <begin position="26"/>
        <end position="416"/>
    </location>
</feature>
<sequence length="416" mass="46620">MASRLYLRVLLVVIALTCGTSGVYAAPPFVLIDQVQLAQLNDQVKSNQLNTAQQALINALIERADTLLDDDNPTVMSKSLLPPTNDKHDYLSISRYWWPNPETQDGLPWIRKDGQTNPDTQTDAVDRKSLGRMTKGVKLLALAYFFSGDEKYAQKATAMVQTWFINDATRMNPHLSYAQSVPGNPKSRRSGILDGRLIPEHVLDAISLITPSPHWQDSDQQALNQWLTAYLRWLTDSKVGKQGALQTNNHGSWYNFQIAALSYYLGHNNTLTAVVAKTKQSLDQQFDEQGAQAHEIKRTRSFFYSTFNLRALVSVAIVADKAGLPFWHYQTEAGRSLQLGIDYLTPVAKGKTWPHPAKAVKLSDLAIVLSELAQYYPQTDYANLLKSMAEEGPTKLKWSDLKAPLIRHPELILTVN</sequence>
<gene>
    <name evidence="5" type="ORF">K0504_08830</name>
</gene>
<dbReference type="GO" id="GO:0016829">
    <property type="term" value="F:lyase activity"/>
    <property type="evidence" value="ECO:0007669"/>
    <property type="project" value="UniProtKB-KW"/>
</dbReference>
<evidence type="ECO:0000259" key="4">
    <source>
        <dbReference type="Pfam" id="PF05426"/>
    </source>
</evidence>
<evidence type="ECO:0000313" key="5">
    <source>
        <dbReference type="EMBL" id="MBW8191137.1"/>
    </source>
</evidence>
<dbReference type="SUPFAM" id="SSF48230">
    <property type="entry name" value="Chondroitin AC/alginate lyase"/>
    <property type="match status" value="1"/>
</dbReference>
<dbReference type="Gene3D" id="1.50.10.100">
    <property type="entry name" value="Chondroitin AC/alginate lyase"/>
    <property type="match status" value="1"/>
</dbReference>
<dbReference type="InterPro" id="IPR008929">
    <property type="entry name" value="Chondroitin_lyas"/>
</dbReference>
<evidence type="ECO:0000256" key="3">
    <source>
        <dbReference type="SAM" id="SignalP"/>
    </source>
</evidence>
<keyword evidence="1 3" id="KW-0732">Signal</keyword>
<protein>
    <submittedName>
        <fullName evidence="5">Alginate lyase family protein</fullName>
    </submittedName>
</protein>
<dbReference type="RefSeq" id="WP_220103816.1">
    <property type="nucleotide sequence ID" value="NZ_JAHZSS010000008.1"/>
</dbReference>